<evidence type="ECO:0000313" key="1">
    <source>
        <dbReference type="EMBL" id="QLB49130.1"/>
    </source>
</evidence>
<reference evidence="1 2" key="1">
    <citation type="submission" date="2019-06" db="EMBL/GenBank/DDBJ databases">
        <title>The organization of the Streptococcus sanguinis genomes.</title>
        <authorList>
            <person name="Wang H.Y."/>
            <person name="Chen Y.Y.M."/>
            <person name="Wu C.H."/>
        </authorList>
    </citation>
    <scope>NUCLEOTIDE SEQUENCE [LARGE SCALE GENOMIC DNA]</scope>
    <source>
        <strain evidence="1 2">CGMH058</strain>
    </source>
</reference>
<proteinExistence type="predicted"/>
<name>A0A7H8UY90_STRSA</name>
<protein>
    <submittedName>
        <fullName evidence="1">Phosphoribosylaminoimidazole carboxylase</fullName>
    </submittedName>
</protein>
<organism evidence="1 2">
    <name type="scientific">Streptococcus sanguinis</name>
    <dbReference type="NCBI Taxonomy" id="1305"/>
    <lineage>
        <taxon>Bacteria</taxon>
        <taxon>Bacillati</taxon>
        <taxon>Bacillota</taxon>
        <taxon>Bacilli</taxon>
        <taxon>Lactobacillales</taxon>
        <taxon>Streptococcaceae</taxon>
        <taxon>Streptococcus</taxon>
    </lineage>
</organism>
<dbReference type="AlphaFoldDB" id="A0A7H8UY90"/>
<evidence type="ECO:0000313" key="2">
    <source>
        <dbReference type="Proteomes" id="UP000509535"/>
    </source>
</evidence>
<sequence>MTIEDKRNRRVGHVTVFSDTPDSVVEFGE</sequence>
<dbReference type="EMBL" id="CP040798">
    <property type="protein sequence ID" value="QLB49130.1"/>
    <property type="molecule type" value="Genomic_DNA"/>
</dbReference>
<gene>
    <name evidence="1" type="ORF">FDP16_00340</name>
</gene>
<accession>A0A7H8UY90</accession>
<dbReference type="Proteomes" id="UP000509535">
    <property type="component" value="Chromosome"/>
</dbReference>